<dbReference type="AlphaFoldDB" id="A0A914QJT9"/>
<organism evidence="1 2">
    <name type="scientific">Panagrolaimus davidi</name>
    <dbReference type="NCBI Taxonomy" id="227884"/>
    <lineage>
        <taxon>Eukaryota</taxon>
        <taxon>Metazoa</taxon>
        <taxon>Ecdysozoa</taxon>
        <taxon>Nematoda</taxon>
        <taxon>Chromadorea</taxon>
        <taxon>Rhabditida</taxon>
        <taxon>Tylenchina</taxon>
        <taxon>Panagrolaimomorpha</taxon>
        <taxon>Panagrolaimoidea</taxon>
        <taxon>Panagrolaimidae</taxon>
        <taxon>Panagrolaimus</taxon>
    </lineage>
</organism>
<dbReference type="GO" id="GO:0006941">
    <property type="term" value="P:striated muscle contraction"/>
    <property type="evidence" value="ECO:0007669"/>
    <property type="project" value="TreeGrafter"/>
</dbReference>
<dbReference type="GO" id="GO:0005219">
    <property type="term" value="F:ryanodine-sensitive calcium-release channel activity"/>
    <property type="evidence" value="ECO:0007669"/>
    <property type="project" value="TreeGrafter"/>
</dbReference>
<dbReference type="PANTHER" id="PTHR46399:SF8">
    <property type="entry name" value="B30.2_SPRY DOMAIN-CONTAINING PROTEIN"/>
    <property type="match status" value="1"/>
</dbReference>
<keyword evidence="1" id="KW-1185">Reference proteome</keyword>
<dbReference type="GO" id="GO:0030018">
    <property type="term" value="C:Z disc"/>
    <property type="evidence" value="ECO:0007669"/>
    <property type="project" value="TreeGrafter"/>
</dbReference>
<dbReference type="GO" id="GO:0005790">
    <property type="term" value="C:smooth endoplasmic reticulum"/>
    <property type="evidence" value="ECO:0007669"/>
    <property type="project" value="TreeGrafter"/>
</dbReference>
<dbReference type="PANTHER" id="PTHR46399">
    <property type="entry name" value="B30.2/SPRY DOMAIN-CONTAINING PROTEIN"/>
    <property type="match status" value="1"/>
</dbReference>
<dbReference type="GO" id="GO:0042383">
    <property type="term" value="C:sarcolemma"/>
    <property type="evidence" value="ECO:0007669"/>
    <property type="project" value="TreeGrafter"/>
</dbReference>
<accession>A0A914QJT9</accession>
<reference evidence="2" key="1">
    <citation type="submission" date="2022-11" db="UniProtKB">
        <authorList>
            <consortium name="WormBaseParasite"/>
        </authorList>
    </citation>
    <scope>IDENTIFICATION</scope>
</reference>
<dbReference type="WBParaSite" id="PDA_v2.g346.t1">
    <property type="protein sequence ID" value="PDA_v2.g346.t1"/>
    <property type="gene ID" value="PDA_v2.g346"/>
</dbReference>
<evidence type="ECO:0000313" key="1">
    <source>
        <dbReference type="Proteomes" id="UP000887578"/>
    </source>
</evidence>
<dbReference type="InterPro" id="IPR015925">
    <property type="entry name" value="Ryanodine_IP3_receptor"/>
</dbReference>
<dbReference type="GO" id="GO:0034704">
    <property type="term" value="C:calcium channel complex"/>
    <property type="evidence" value="ECO:0007669"/>
    <property type="project" value="TreeGrafter"/>
</dbReference>
<name>A0A914QJT9_9BILA</name>
<protein>
    <submittedName>
        <fullName evidence="2">Uncharacterized protein</fullName>
    </submittedName>
</protein>
<sequence length="329" mass="37153">MRSIKPSQELTRRNSFKKESQDVKFFEKVVLPLIRAYFNAHRNYFLASSSIVQTGTASNKEKEMVANLFCRLAGLLRIKNHAFGAVAKITVKCLQGLTQALDLKTLVKINSDIVRTGLLTFFNNCADDLFVAVKALNSEGQYSLLRGENLKSWISIEFANQMIIPVLTTLFLHIAKNHFGTDLLLDEIQAACYKMLDSLYMVTGISESYRGRKSINYEIEKHRPGLGQCLSAFASCFPVAFLEGDLNNNNKYSVLAKSQEASVQVQEMLQNLSQHIPELEKLLTSVEIHATNSLLYNEHPNVYDVDLPLLCSYLSYWWQLGPEGPLKTQ</sequence>
<dbReference type="GO" id="GO:0014808">
    <property type="term" value="P:release of sequestered calcium ion into cytosol by sarcoplasmic reticulum"/>
    <property type="evidence" value="ECO:0007669"/>
    <property type="project" value="TreeGrafter"/>
</dbReference>
<dbReference type="Proteomes" id="UP000887578">
    <property type="component" value="Unplaced"/>
</dbReference>
<proteinExistence type="predicted"/>
<dbReference type="GO" id="GO:0033017">
    <property type="term" value="C:sarcoplasmic reticulum membrane"/>
    <property type="evidence" value="ECO:0007669"/>
    <property type="project" value="TreeGrafter"/>
</dbReference>
<evidence type="ECO:0000313" key="2">
    <source>
        <dbReference type="WBParaSite" id="PDA_v2.g346.t1"/>
    </source>
</evidence>